<feature type="coiled-coil region" evidence="7">
    <location>
        <begin position="575"/>
        <end position="602"/>
    </location>
</feature>
<comment type="subcellular location">
    <subcellularLocation>
        <location evidence="1">Endoplasmic reticulum membrane</location>
        <topology evidence="1">Single-pass membrane protein</topology>
    </subcellularLocation>
</comment>
<feature type="signal peptide" evidence="9">
    <location>
        <begin position="1"/>
        <end position="23"/>
    </location>
</feature>
<keyword evidence="4" id="KW-0256">Endoplasmic reticulum</keyword>
<dbReference type="InParanoid" id="A0A1W4XR64"/>
<reference evidence="12" key="1">
    <citation type="submission" date="2025-08" db="UniProtKB">
        <authorList>
            <consortium name="RefSeq"/>
        </authorList>
    </citation>
    <scope>IDENTIFICATION</scope>
    <source>
        <tissue evidence="12">Entire body</tissue>
    </source>
</reference>
<dbReference type="Pfam" id="PF07653">
    <property type="entry name" value="SH3_2"/>
    <property type="match status" value="1"/>
</dbReference>
<feature type="compositionally biased region" description="Pro residues" evidence="8">
    <location>
        <begin position="1328"/>
        <end position="1360"/>
    </location>
</feature>
<feature type="region of interest" description="Disordered" evidence="8">
    <location>
        <begin position="160"/>
        <end position="404"/>
    </location>
</feature>
<keyword evidence="5 7" id="KW-0175">Coiled coil</keyword>
<feature type="compositionally biased region" description="Basic and acidic residues" evidence="8">
    <location>
        <begin position="775"/>
        <end position="787"/>
    </location>
</feature>
<dbReference type="GO" id="GO:0005789">
    <property type="term" value="C:endoplasmic reticulum membrane"/>
    <property type="evidence" value="ECO:0007669"/>
    <property type="project" value="UniProtKB-SubCell"/>
</dbReference>
<evidence type="ECO:0000256" key="8">
    <source>
        <dbReference type="SAM" id="MobiDB-lite"/>
    </source>
</evidence>
<feature type="coiled-coil region" evidence="7">
    <location>
        <begin position="1136"/>
        <end position="1177"/>
    </location>
</feature>
<dbReference type="GO" id="GO:0009306">
    <property type="term" value="P:protein secretion"/>
    <property type="evidence" value="ECO:0007669"/>
    <property type="project" value="TreeGrafter"/>
</dbReference>
<keyword evidence="3 9" id="KW-0732">Signal</keyword>
<dbReference type="STRING" id="224129.A0A1W4XR64"/>
<dbReference type="SUPFAM" id="SSF50044">
    <property type="entry name" value="SH3-domain"/>
    <property type="match status" value="1"/>
</dbReference>
<keyword evidence="11" id="KW-1185">Reference proteome</keyword>
<accession>A0A1W4XR64</accession>
<dbReference type="InterPro" id="IPR001452">
    <property type="entry name" value="SH3_domain"/>
</dbReference>
<dbReference type="GO" id="GO:0006888">
    <property type="term" value="P:endoplasmic reticulum to Golgi vesicle-mediated transport"/>
    <property type="evidence" value="ECO:0007669"/>
    <property type="project" value="TreeGrafter"/>
</dbReference>
<evidence type="ECO:0000256" key="4">
    <source>
        <dbReference type="ARBA" id="ARBA00022824"/>
    </source>
</evidence>
<dbReference type="PANTHER" id="PTHR23158:SF33">
    <property type="entry name" value="TRANSPORT AND GOLGI ORGANIZATION PROTEIN 1"/>
    <property type="match status" value="1"/>
</dbReference>
<feature type="compositionally biased region" description="Polar residues" evidence="8">
    <location>
        <begin position="347"/>
        <end position="359"/>
    </location>
</feature>
<name>A0A1W4XR64_AGRPL</name>
<evidence type="ECO:0000256" key="7">
    <source>
        <dbReference type="SAM" id="Coils"/>
    </source>
</evidence>
<feature type="compositionally biased region" description="Polar residues" evidence="8">
    <location>
        <begin position="721"/>
        <end position="737"/>
    </location>
</feature>
<feature type="region of interest" description="Disordered" evidence="8">
    <location>
        <begin position="721"/>
        <end position="749"/>
    </location>
</feature>
<protein>
    <submittedName>
        <fullName evidence="12">Transport and Golgi organization protein 1 isoform X1</fullName>
    </submittedName>
</protein>
<evidence type="ECO:0000313" key="12">
    <source>
        <dbReference type="RefSeq" id="XP_018334973.2"/>
    </source>
</evidence>
<feature type="coiled-coil region" evidence="7">
    <location>
        <begin position="964"/>
        <end position="1090"/>
    </location>
</feature>
<feature type="region of interest" description="Disordered" evidence="8">
    <location>
        <begin position="1278"/>
        <end position="1472"/>
    </location>
</feature>
<dbReference type="PANTHER" id="PTHR23158">
    <property type="entry name" value="MELANOMA INHIBITORY ACTIVITY-RELATED"/>
    <property type="match status" value="1"/>
</dbReference>
<evidence type="ECO:0000259" key="10">
    <source>
        <dbReference type="Pfam" id="PF07653"/>
    </source>
</evidence>
<evidence type="ECO:0000256" key="9">
    <source>
        <dbReference type="SAM" id="SignalP"/>
    </source>
</evidence>
<dbReference type="Proteomes" id="UP000192223">
    <property type="component" value="Unplaced"/>
</dbReference>
<keyword evidence="2" id="KW-0728">SH3 domain</keyword>
<feature type="compositionally biased region" description="Basic and acidic residues" evidence="8">
    <location>
        <begin position="283"/>
        <end position="292"/>
    </location>
</feature>
<feature type="coiled-coil region" evidence="7">
    <location>
        <begin position="868"/>
        <end position="940"/>
    </location>
</feature>
<dbReference type="OrthoDB" id="6627676at2759"/>
<feature type="chain" id="PRO_5028932012" evidence="9">
    <location>
        <begin position="24"/>
        <end position="1472"/>
    </location>
</feature>
<keyword evidence="6" id="KW-0325">Glycoprotein</keyword>
<sequence>MLLFKCNIFLKFLFLVLIGLVSAEVKISDKRLCVDDKCEVPISEGKTLLRYISPNKNILSFGSNEKVTIFSKSAGSNPTLWGVEINGRRGYIPHEYIKEMKPFRTAEKLVDTEFVSNSPTIEVPSEGPKPTESVVNVNPEPVKKPYEIIDGTKVPIDVDAHSEESSSGKSNESSSNFVATDNKKQSDEKELKNSNHDSKPNGGKDTNEILSDIITNTVNFLTNGDDKIKRPLDITINKREKYEEEQEDEEEEEDDDDDDDDDDSDDENKDGVSEEDDDEEIENKEKNKREDSVSNESSKAKLQFRKDSLKTKNNKAENLEKNFTQKTNTEDTNDSTLETNKGESKQFSDNLTNNFTRSNGKALDSENQALPKETKDNKNKGKSLNIASPENIKEQHENKTKQQAESILNTNSAKIDVLQQSTNDLEEISEVEANKNSKAKLESNIERNPLQFNQESLETKSNKIKNLEKVMPQKNNTKQMTNSTLDKNERKSRDFSGNLSNTNYFTDQKLNKVGEITVKNTIKSDINQVNKEDLKSSNQKLPLKLQTDENFVKQTPFFENYSKNEAIELEYNNSAQETIELKNNLQDNVKNETSDLSEIQKDGGKSYELKENQENKILINTNTNKEIPNISETSTQNIQDNLTHSISEDSTQNVETSTETIQDSLTQNIPEDLTKNIQEDLAQNSNEESADEMRTTDNNKNNYLNVANDGLLISQSSNLNTDSLKSESNSIPGSFSIQYDDDKQDENENLNHKTSDEVYQIFHDKSSLLFHKNRDNELSESEPHAASETEQGNEYCLKSENPEDCALGTRDSNSGNDFFQETIMEFLLNLPNDVVSTVLITALTTILFLLGYIYIDKSNRIRPLIAKINKLEKALLLAEEENKIAKDKLLQELNNKVNDNISSDALDSLQQKLEDALNAKTSLEEQIVNLEKELENSTEVGLELNRMLSDFLSSQDSDVLVANIEQLQRQLVEQQGTINSYSETLNVKETEIHELRLELEISNSKLTELQKENERATANLLKIEEEKYELQNKLESEVNALKRHIEQLTISSTAQINKLSDELKIVQKKAEESQRNAELKTKEYSLLKENTLKLKTLKDEDISSLLDVATFKAELELLSKEKHLLLEHCKQSDEVKDSIEKQYQKVVNEMQTLQRRYDEADREKLEAQTKLEVLENYFKERETNLQKELAKHEAMFMEKQGETYSITEKIKFMQEELQNYKAQNESLKQEIMEQEVQMKSQISLLEKRVHENWVNARQAERKLEEAKQEAAQLRNRLTIRERTLQEEKYQNRLKSPPEQNGELPVSPTPASPPLIFGARDLTTSPPLQGLPPPFLPPPPFMPPPIPGGVPPPFMPPPSMPPLQAMFPSDRRPAPLGRMSSPPIDSRYSPDSRAYSPYSRNSPSPTSDDDYCHSPPPLHRGYSPINNRESKREYRRSPGASKVSRNHKGSMHSSGSANSNESLEKIPRKPSKV</sequence>
<feature type="compositionally biased region" description="Basic and acidic residues" evidence="8">
    <location>
        <begin position="224"/>
        <end position="242"/>
    </location>
</feature>
<evidence type="ECO:0000256" key="3">
    <source>
        <dbReference type="ARBA" id="ARBA00022729"/>
    </source>
</evidence>
<dbReference type="GO" id="GO:0035459">
    <property type="term" value="P:vesicle cargo loading"/>
    <property type="evidence" value="ECO:0007669"/>
    <property type="project" value="TreeGrafter"/>
</dbReference>
<feature type="compositionally biased region" description="Basic and acidic residues" evidence="8">
    <location>
        <begin position="181"/>
        <end position="199"/>
    </location>
</feature>
<proteinExistence type="predicted"/>
<feature type="compositionally biased region" description="Acidic residues" evidence="8">
    <location>
        <begin position="243"/>
        <end position="282"/>
    </location>
</feature>
<evidence type="ECO:0000256" key="5">
    <source>
        <dbReference type="ARBA" id="ARBA00023054"/>
    </source>
</evidence>
<dbReference type="RefSeq" id="XP_018334973.2">
    <property type="nucleotide sequence ID" value="XM_018479471.2"/>
</dbReference>
<evidence type="ECO:0000313" key="11">
    <source>
        <dbReference type="Proteomes" id="UP000192223"/>
    </source>
</evidence>
<evidence type="ECO:0000256" key="2">
    <source>
        <dbReference type="ARBA" id="ARBA00022443"/>
    </source>
</evidence>
<dbReference type="InterPro" id="IPR036028">
    <property type="entry name" value="SH3-like_dom_sf"/>
</dbReference>
<feature type="compositionally biased region" description="Basic and acidic residues" evidence="8">
    <location>
        <begin position="391"/>
        <end position="402"/>
    </location>
</feature>
<organism evidence="11 12">
    <name type="scientific">Agrilus planipennis</name>
    <name type="common">Emerald ash borer</name>
    <name type="synonym">Agrilus marcopoli</name>
    <dbReference type="NCBI Taxonomy" id="224129"/>
    <lineage>
        <taxon>Eukaryota</taxon>
        <taxon>Metazoa</taxon>
        <taxon>Ecdysozoa</taxon>
        <taxon>Arthropoda</taxon>
        <taxon>Hexapoda</taxon>
        <taxon>Insecta</taxon>
        <taxon>Pterygota</taxon>
        <taxon>Neoptera</taxon>
        <taxon>Endopterygota</taxon>
        <taxon>Coleoptera</taxon>
        <taxon>Polyphaga</taxon>
        <taxon>Elateriformia</taxon>
        <taxon>Buprestoidea</taxon>
        <taxon>Buprestidae</taxon>
        <taxon>Agrilinae</taxon>
        <taxon>Agrilus</taxon>
    </lineage>
</organism>
<dbReference type="Gene3D" id="2.30.30.40">
    <property type="entry name" value="SH3 Domains"/>
    <property type="match status" value="1"/>
</dbReference>
<evidence type="ECO:0000256" key="6">
    <source>
        <dbReference type="ARBA" id="ARBA00023180"/>
    </source>
</evidence>
<feature type="region of interest" description="Disordered" evidence="8">
    <location>
        <begin position="478"/>
        <end position="500"/>
    </location>
</feature>
<evidence type="ECO:0000256" key="1">
    <source>
        <dbReference type="ARBA" id="ARBA00004389"/>
    </source>
</evidence>
<dbReference type="InterPro" id="IPR051500">
    <property type="entry name" value="cTAGE_MIA/OTOR"/>
</dbReference>
<dbReference type="GO" id="GO:0070971">
    <property type="term" value="C:endoplasmic reticulum exit site"/>
    <property type="evidence" value="ECO:0007669"/>
    <property type="project" value="TreeGrafter"/>
</dbReference>
<dbReference type="KEGG" id="apln:108743873"/>
<dbReference type="GeneID" id="108743873"/>
<gene>
    <name evidence="12" type="primary">LOC108743873</name>
</gene>
<feature type="compositionally biased region" description="Polar residues" evidence="8">
    <location>
        <begin position="213"/>
        <end position="222"/>
    </location>
</feature>
<feature type="region of interest" description="Disordered" evidence="8">
    <location>
        <begin position="775"/>
        <end position="794"/>
    </location>
</feature>
<feature type="compositionally biased region" description="Basic and acidic residues" evidence="8">
    <location>
        <begin position="1278"/>
        <end position="1290"/>
    </location>
</feature>
<feature type="compositionally biased region" description="Polar residues" evidence="8">
    <location>
        <begin position="1450"/>
        <end position="1460"/>
    </location>
</feature>
<feature type="region of interest" description="Disordered" evidence="8">
    <location>
        <begin position="118"/>
        <end position="138"/>
    </location>
</feature>
<dbReference type="FunCoup" id="A0A1W4XR64">
    <property type="interactions" value="345"/>
</dbReference>
<feature type="compositionally biased region" description="Basic and acidic residues" evidence="8">
    <location>
        <begin position="304"/>
        <end position="320"/>
    </location>
</feature>
<feature type="domain" description="SH3" evidence="10">
    <location>
        <begin position="50"/>
        <end position="99"/>
    </location>
</feature>